<dbReference type="Proteomes" id="UP001468798">
    <property type="component" value="Unassembled WGS sequence"/>
</dbReference>
<keyword evidence="3" id="KW-0227">DNA damage</keyword>
<dbReference type="Gene3D" id="1.10.340.30">
    <property type="entry name" value="Hypothetical protein, domain 2"/>
    <property type="match status" value="1"/>
</dbReference>
<keyword evidence="7" id="KW-0326">Glycosidase</keyword>
<accession>A0ABU9NJP4</accession>
<proteinExistence type="predicted"/>
<keyword evidence="2" id="KW-0479">Metal-binding</keyword>
<dbReference type="Pfam" id="PF00730">
    <property type="entry name" value="HhH-GPD"/>
    <property type="match status" value="1"/>
</dbReference>
<keyword evidence="5" id="KW-0408">Iron</keyword>
<feature type="domain" description="HhH-GPD" evidence="8">
    <location>
        <begin position="41"/>
        <end position="187"/>
    </location>
</feature>
<evidence type="ECO:0000256" key="5">
    <source>
        <dbReference type="ARBA" id="ARBA00023004"/>
    </source>
</evidence>
<keyword evidence="1" id="KW-0004">4Fe-4S</keyword>
<evidence type="ECO:0000256" key="4">
    <source>
        <dbReference type="ARBA" id="ARBA00022801"/>
    </source>
</evidence>
<dbReference type="GO" id="GO:0004519">
    <property type="term" value="F:endonuclease activity"/>
    <property type="evidence" value="ECO:0007669"/>
    <property type="project" value="UniProtKB-KW"/>
</dbReference>
<dbReference type="PANTHER" id="PTHR10359:SF18">
    <property type="entry name" value="ENDONUCLEASE III"/>
    <property type="match status" value="1"/>
</dbReference>
<dbReference type="Gene3D" id="1.10.1670.10">
    <property type="entry name" value="Helix-hairpin-Helix base-excision DNA repair enzymes (C-terminal)"/>
    <property type="match status" value="1"/>
</dbReference>
<dbReference type="PANTHER" id="PTHR10359">
    <property type="entry name" value="A/G-SPECIFIC ADENINE GLYCOSYLASE/ENDONUCLEASE III"/>
    <property type="match status" value="1"/>
</dbReference>
<evidence type="ECO:0000313" key="10">
    <source>
        <dbReference type="Proteomes" id="UP001468798"/>
    </source>
</evidence>
<dbReference type="SUPFAM" id="SSF48150">
    <property type="entry name" value="DNA-glycosylase"/>
    <property type="match status" value="1"/>
</dbReference>
<evidence type="ECO:0000256" key="6">
    <source>
        <dbReference type="ARBA" id="ARBA00023014"/>
    </source>
</evidence>
<keyword evidence="6" id="KW-0411">Iron-sulfur</keyword>
<dbReference type="EMBL" id="JBCGDP010000002">
    <property type="protein sequence ID" value="MEM0575549.1"/>
    <property type="molecule type" value="Genomic_DNA"/>
</dbReference>
<evidence type="ECO:0000256" key="3">
    <source>
        <dbReference type="ARBA" id="ARBA00022763"/>
    </source>
</evidence>
<evidence type="ECO:0000256" key="7">
    <source>
        <dbReference type="ARBA" id="ARBA00023295"/>
    </source>
</evidence>
<evidence type="ECO:0000256" key="1">
    <source>
        <dbReference type="ARBA" id="ARBA00022485"/>
    </source>
</evidence>
<name>A0ABU9NJP4_9FLAO</name>
<dbReference type="CDD" id="cd00056">
    <property type="entry name" value="ENDO3c"/>
    <property type="match status" value="1"/>
</dbReference>
<keyword evidence="9" id="KW-0255">Endonuclease</keyword>
<dbReference type="RefSeq" id="WP_342690638.1">
    <property type="nucleotide sequence ID" value="NZ_JBCGDP010000002.1"/>
</dbReference>
<dbReference type="SMART" id="SM00478">
    <property type="entry name" value="ENDO3c"/>
    <property type="match status" value="1"/>
</dbReference>
<dbReference type="PIRSF" id="PIRSF001435">
    <property type="entry name" value="Nth"/>
    <property type="match status" value="1"/>
</dbReference>
<keyword evidence="10" id="KW-1185">Reference proteome</keyword>
<dbReference type="InterPro" id="IPR023170">
    <property type="entry name" value="HhH_base_excis_C"/>
</dbReference>
<reference evidence="9 10" key="1">
    <citation type="submission" date="2024-03" db="EMBL/GenBank/DDBJ databases">
        <title>Two novel species of the genus Flavobacterium exhibiting potentially degradation of complex polysaccharides.</title>
        <authorList>
            <person name="Lian X."/>
        </authorList>
    </citation>
    <scope>NUCLEOTIDE SEQUENCE [LARGE SCALE GENOMIC DNA]</scope>
    <source>
        <strain evidence="9 10">N6</strain>
    </source>
</reference>
<evidence type="ECO:0000313" key="9">
    <source>
        <dbReference type="EMBL" id="MEM0575549.1"/>
    </source>
</evidence>
<evidence type="ECO:0000259" key="8">
    <source>
        <dbReference type="SMART" id="SM00478"/>
    </source>
</evidence>
<sequence>MDLFDDRNWSILLEPLILSYKGKPHPLHYKNSYELIVMVILAAQDSDENINRLTVPFFEKYPNWFSLMSINVADLYPLLDSITNFKNKANWIIDLAKEFNDKNLPKTISGLTRFRGIGRKSAHVILKELGYNPNGIMVDLHVLRVAPRLGIVLCFKDADKMEQQLLSKLDSSIWLEIGMAISFHGRLICRPIPNCRSCNVNTICDYYKNK</sequence>
<evidence type="ECO:0000256" key="2">
    <source>
        <dbReference type="ARBA" id="ARBA00022723"/>
    </source>
</evidence>
<comment type="caution">
    <text evidence="9">The sequence shown here is derived from an EMBL/GenBank/DDBJ whole genome shotgun (WGS) entry which is preliminary data.</text>
</comment>
<keyword evidence="4" id="KW-0378">Hydrolase</keyword>
<gene>
    <name evidence="9" type="ORF">WFZ86_03480</name>
</gene>
<keyword evidence="9" id="KW-0540">Nuclease</keyword>
<organism evidence="9 10">
    <name type="scientific">Flavobacterium polysaccharolyticum</name>
    <dbReference type="NCBI Taxonomy" id="3133148"/>
    <lineage>
        <taxon>Bacteria</taxon>
        <taxon>Pseudomonadati</taxon>
        <taxon>Bacteroidota</taxon>
        <taxon>Flavobacteriia</taxon>
        <taxon>Flavobacteriales</taxon>
        <taxon>Flavobacteriaceae</taxon>
        <taxon>Flavobacterium</taxon>
    </lineage>
</organism>
<protein>
    <submittedName>
        <fullName evidence="9">Endonuclease III</fullName>
    </submittedName>
</protein>
<dbReference type="InterPro" id="IPR003265">
    <property type="entry name" value="HhH-GPD_domain"/>
</dbReference>
<dbReference type="InterPro" id="IPR011257">
    <property type="entry name" value="DNA_glycosylase"/>
</dbReference>